<sequence length="274" mass="30467">MSSEGPFGPVVNGTQIVFFEYRPSKSAAYAFVALFGLATLAHIVYFFVLRAWFFLPFILGGVAEIFGYYGRAQASDDPSSAGPFIMQNLLILAATPFLAATIYMTLGRIITALSAQRHSWVRPGWITKIYVFIDIGCIATQLGGSAIMASGDPSAMSKSTAILLGGLITQIVALAFFVLNCWHVYSRCKRDPSMVAEKYLLFNWQNHFRAILTVAPVMLVRSIVRTVEFLQGNSGYVASHEVFIYLFDAFLMFFVMAVFIIIHPARLIRDARRL</sequence>
<feature type="transmembrane region" description="Helical" evidence="5">
    <location>
        <begin position="244"/>
        <end position="265"/>
    </location>
</feature>
<feature type="transmembrane region" description="Helical" evidence="5">
    <location>
        <begin position="206"/>
        <end position="224"/>
    </location>
</feature>
<gene>
    <name evidence="6" type="ORF">Daesc_003275</name>
</gene>
<feature type="transmembrane region" description="Helical" evidence="5">
    <location>
        <begin position="129"/>
        <end position="149"/>
    </location>
</feature>
<protein>
    <recommendedName>
        <fullName evidence="8">RTA1 like protein</fullName>
    </recommendedName>
</protein>
<evidence type="ECO:0000313" key="7">
    <source>
        <dbReference type="Proteomes" id="UP001369815"/>
    </source>
</evidence>
<name>A0AAX6MT79_9PEZI</name>
<evidence type="ECO:0000256" key="5">
    <source>
        <dbReference type="SAM" id="Phobius"/>
    </source>
</evidence>
<proteinExistence type="predicted"/>
<keyword evidence="2 5" id="KW-0812">Transmembrane</keyword>
<keyword evidence="4 5" id="KW-0472">Membrane</keyword>
<feature type="transmembrane region" description="Helical" evidence="5">
    <location>
        <begin position="89"/>
        <end position="109"/>
    </location>
</feature>
<evidence type="ECO:0000256" key="4">
    <source>
        <dbReference type="ARBA" id="ARBA00023136"/>
    </source>
</evidence>
<comment type="caution">
    <text evidence="6">The sequence shown here is derived from an EMBL/GenBank/DDBJ whole genome shotgun (WGS) entry which is preliminary data.</text>
</comment>
<feature type="transmembrane region" description="Helical" evidence="5">
    <location>
        <begin position="52"/>
        <end position="69"/>
    </location>
</feature>
<evidence type="ECO:0000256" key="1">
    <source>
        <dbReference type="ARBA" id="ARBA00004141"/>
    </source>
</evidence>
<keyword evidence="3 5" id="KW-1133">Transmembrane helix</keyword>
<evidence type="ECO:0000313" key="6">
    <source>
        <dbReference type="EMBL" id="KAK6955633.1"/>
    </source>
</evidence>
<feature type="transmembrane region" description="Helical" evidence="5">
    <location>
        <begin position="27"/>
        <end position="47"/>
    </location>
</feature>
<dbReference type="Pfam" id="PF04479">
    <property type="entry name" value="RTA1"/>
    <property type="match status" value="1"/>
</dbReference>
<evidence type="ECO:0000256" key="2">
    <source>
        <dbReference type="ARBA" id="ARBA00022692"/>
    </source>
</evidence>
<dbReference type="Proteomes" id="UP001369815">
    <property type="component" value="Unassembled WGS sequence"/>
</dbReference>
<keyword evidence="7" id="KW-1185">Reference proteome</keyword>
<dbReference type="InterPro" id="IPR007568">
    <property type="entry name" value="RTA1"/>
</dbReference>
<dbReference type="PANTHER" id="PTHR31465:SF17">
    <property type="entry name" value="DOMAIN PROTEIN, PUTATIVE (AFU_ORTHOLOGUE AFUA_5G09900)-RELATED"/>
    <property type="match status" value="1"/>
</dbReference>
<dbReference type="GO" id="GO:0016020">
    <property type="term" value="C:membrane"/>
    <property type="evidence" value="ECO:0007669"/>
    <property type="project" value="UniProtKB-SubCell"/>
</dbReference>
<reference evidence="6 7" key="1">
    <citation type="journal article" date="2024" name="Front Chem Biol">
        <title>Unveiling the potential of Daldinia eschscholtzii MFLUCC 19-0629 through bioactivity and bioinformatics studies for enhanced sustainable agriculture production.</title>
        <authorList>
            <person name="Brooks S."/>
            <person name="Weaver J.A."/>
            <person name="Klomchit A."/>
            <person name="Alharthi S.A."/>
            <person name="Onlamun T."/>
            <person name="Nurani R."/>
            <person name="Vong T.K."/>
            <person name="Alberti F."/>
            <person name="Greco C."/>
        </authorList>
    </citation>
    <scope>NUCLEOTIDE SEQUENCE [LARGE SCALE GENOMIC DNA]</scope>
    <source>
        <strain evidence="6">MFLUCC 19-0629</strain>
    </source>
</reference>
<evidence type="ECO:0000256" key="3">
    <source>
        <dbReference type="ARBA" id="ARBA00022989"/>
    </source>
</evidence>
<organism evidence="6 7">
    <name type="scientific">Daldinia eschscholtzii</name>
    <dbReference type="NCBI Taxonomy" id="292717"/>
    <lineage>
        <taxon>Eukaryota</taxon>
        <taxon>Fungi</taxon>
        <taxon>Dikarya</taxon>
        <taxon>Ascomycota</taxon>
        <taxon>Pezizomycotina</taxon>
        <taxon>Sordariomycetes</taxon>
        <taxon>Xylariomycetidae</taxon>
        <taxon>Xylariales</taxon>
        <taxon>Hypoxylaceae</taxon>
        <taxon>Daldinia</taxon>
    </lineage>
</organism>
<feature type="transmembrane region" description="Helical" evidence="5">
    <location>
        <begin position="161"/>
        <end position="185"/>
    </location>
</feature>
<evidence type="ECO:0008006" key="8">
    <source>
        <dbReference type="Google" id="ProtNLM"/>
    </source>
</evidence>
<accession>A0AAX6MT79</accession>
<dbReference type="AlphaFoldDB" id="A0AAX6MT79"/>
<dbReference type="EMBL" id="JBANMG010000003">
    <property type="protein sequence ID" value="KAK6955633.1"/>
    <property type="molecule type" value="Genomic_DNA"/>
</dbReference>
<comment type="subcellular location">
    <subcellularLocation>
        <location evidence="1">Membrane</location>
        <topology evidence="1">Multi-pass membrane protein</topology>
    </subcellularLocation>
</comment>
<dbReference type="PANTHER" id="PTHR31465">
    <property type="entry name" value="PROTEIN RTA1-RELATED"/>
    <property type="match status" value="1"/>
</dbReference>